<accession>A0A4R3I3X8</accession>
<protein>
    <submittedName>
        <fullName evidence="1">Uncharacterized protein</fullName>
    </submittedName>
</protein>
<evidence type="ECO:0000313" key="1">
    <source>
        <dbReference type="EMBL" id="TCS39415.1"/>
    </source>
</evidence>
<name>A0A4R3I3X8_PAULE</name>
<proteinExistence type="predicted"/>
<keyword evidence="2" id="KW-1185">Reference proteome</keyword>
<sequence>MIFVVIQEKNSTTSMLCGVRNRQIPSAPNGHQAQADVEACGGSDGSRATTDAAVRSSYDVLPEYNIRTGKAVEQSVINHGADAYSSSSPG</sequence>
<organism evidence="1 2">
    <name type="scientific">Paucimonas lemoignei</name>
    <name type="common">Pseudomonas lemoignei</name>
    <dbReference type="NCBI Taxonomy" id="29443"/>
    <lineage>
        <taxon>Bacteria</taxon>
        <taxon>Pseudomonadati</taxon>
        <taxon>Pseudomonadota</taxon>
        <taxon>Betaproteobacteria</taxon>
        <taxon>Burkholderiales</taxon>
        <taxon>Burkholderiaceae</taxon>
        <taxon>Paucimonas</taxon>
    </lineage>
</organism>
<dbReference type="AlphaFoldDB" id="A0A4R3I3X8"/>
<dbReference type="EMBL" id="SLZQ01000001">
    <property type="protein sequence ID" value="TCS39415.1"/>
    <property type="molecule type" value="Genomic_DNA"/>
</dbReference>
<reference evidence="1 2" key="1">
    <citation type="submission" date="2019-03" db="EMBL/GenBank/DDBJ databases">
        <title>Genomic Encyclopedia of Type Strains, Phase IV (KMG-IV): sequencing the most valuable type-strain genomes for metagenomic binning, comparative biology and taxonomic classification.</title>
        <authorList>
            <person name="Goeker M."/>
        </authorList>
    </citation>
    <scope>NUCLEOTIDE SEQUENCE [LARGE SCALE GENOMIC DNA]</scope>
    <source>
        <strain evidence="1 2">DSM 7445</strain>
    </source>
</reference>
<dbReference type="Proteomes" id="UP000295382">
    <property type="component" value="Unassembled WGS sequence"/>
</dbReference>
<gene>
    <name evidence="1" type="ORF">EDC30_101371</name>
</gene>
<evidence type="ECO:0000313" key="2">
    <source>
        <dbReference type="Proteomes" id="UP000295382"/>
    </source>
</evidence>
<comment type="caution">
    <text evidence="1">The sequence shown here is derived from an EMBL/GenBank/DDBJ whole genome shotgun (WGS) entry which is preliminary data.</text>
</comment>